<dbReference type="Proteomes" id="UP000250928">
    <property type="component" value="Unassembled WGS sequence"/>
</dbReference>
<dbReference type="AlphaFoldDB" id="A0A657PYY2"/>
<accession>A0A657PYY2</accession>
<evidence type="ECO:0000313" key="4">
    <source>
        <dbReference type="Proteomes" id="UP000250928"/>
    </source>
</evidence>
<gene>
    <name evidence="2" type="primary">cas6</name>
    <name evidence="1" type="ORF">B0D84_03315</name>
    <name evidence="2" type="ORF">C3L24_05145</name>
</gene>
<dbReference type="Proteomes" id="UP000243361">
    <property type="component" value="Unassembled WGS sequence"/>
</dbReference>
<sequence>MYWTEESEEEAYQVPDDVLDMTFSIRCDTLPVDHAWALSRAIRAVLPWFGEEPRCGLHIIHVADSGNGWERPQGASDLLYPSRRTKLVLRLPAARIDDARALCGEILDVDGNPLRVLSAKTRLLALTPILYSRYVASETGWSEDEFMHYAVGELKRLRLRFKKVLCGKDCTLTTPDGALPTRSLMVANMPFEDAVTLQEEGIGRHYALGCGLFIPQKSF</sequence>
<dbReference type="EMBL" id="PQCO01000169">
    <property type="protein sequence ID" value="PUE02981.1"/>
    <property type="molecule type" value="Genomic_DNA"/>
</dbReference>
<protein>
    <submittedName>
        <fullName evidence="1">Type I-MYXAN CRISPR-associated protein Cas6/Cmx6</fullName>
    </submittedName>
</protein>
<organism evidence="1 3">
    <name type="scientific">Candidatus Sedimenticola endophacoides</name>
    <dbReference type="NCBI Taxonomy" id="2548426"/>
    <lineage>
        <taxon>Bacteria</taxon>
        <taxon>Pseudomonadati</taxon>
        <taxon>Pseudomonadota</taxon>
        <taxon>Gammaproteobacteria</taxon>
        <taxon>Chromatiales</taxon>
        <taxon>Sedimenticolaceae</taxon>
        <taxon>Sedimenticola</taxon>
    </lineage>
</organism>
<evidence type="ECO:0000313" key="2">
    <source>
        <dbReference type="EMBL" id="PUE02981.1"/>
    </source>
</evidence>
<comment type="caution">
    <text evidence="1">The sequence shown here is derived from an EMBL/GenBank/DDBJ whole genome shotgun (WGS) entry which is preliminary data.</text>
</comment>
<evidence type="ECO:0000313" key="3">
    <source>
        <dbReference type="Proteomes" id="UP000243361"/>
    </source>
</evidence>
<dbReference type="InterPro" id="IPR014174">
    <property type="entry name" value="CRISPR-assoc_prot_Cas6/Cmx6"/>
</dbReference>
<proteinExistence type="predicted"/>
<keyword evidence="3" id="KW-1185">Reference proteome</keyword>
<reference evidence="2 4" key="2">
    <citation type="submission" date="2018-01" db="EMBL/GenBank/DDBJ databases">
        <title>Novel co-symbiosis in the lucinid bivalve Phacoides pectinatus.</title>
        <authorList>
            <person name="Lim S.J."/>
            <person name="Davis B.G."/>
            <person name="Gill D.E."/>
            <person name="Engel A.S."/>
            <person name="Anderson L.C."/>
            <person name="Campbell B.J."/>
        </authorList>
    </citation>
    <scope>NUCLEOTIDE SEQUENCE [LARGE SCALE GENOMIC DNA]</scope>
    <source>
        <strain evidence="2">N3_P5</strain>
    </source>
</reference>
<dbReference type="Pfam" id="PF09559">
    <property type="entry name" value="Cas6"/>
    <property type="match status" value="1"/>
</dbReference>
<reference evidence="1 3" key="1">
    <citation type="submission" date="2017-02" db="EMBL/GenBank/DDBJ databases">
        <title>Novel co-symbiosis in the unique lucinid bivalve Phacoides pectinatus.</title>
        <authorList>
            <person name="Lim S.J."/>
            <person name="Davis B.G."/>
            <person name="Gill D.E."/>
            <person name="Engel A.S."/>
            <person name="Anderson L.C."/>
            <person name="Campbell B.J."/>
        </authorList>
    </citation>
    <scope>NUCLEOTIDE SEQUENCE [LARGE SCALE GENOMIC DNA]</scope>
    <source>
        <strain evidence="1">LUC13016_P6</strain>
    </source>
</reference>
<evidence type="ECO:0000313" key="1">
    <source>
        <dbReference type="EMBL" id="OQX34578.1"/>
    </source>
</evidence>
<name>A0A657PYY2_9GAMM</name>
<dbReference type="NCBIfam" id="TIGR02807">
    <property type="entry name" value="cas6_cmx6"/>
    <property type="match status" value="1"/>
</dbReference>
<dbReference type="EMBL" id="MUIE01000218">
    <property type="protein sequence ID" value="OQX34578.1"/>
    <property type="molecule type" value="Genomic_DNA"/>
</dbReference>